<feature type="repeat" description="WD" evidence="4">
    <location>
        <begin position="310"/>
        <end position="351"/>
    </location>
</feature>
<comment type="caution">
    <text evidence="6">The sequence shown here is derived from an EMBL/GenBank/DDBJ whole genome shotgun (WGS) entry which is preliminary data.</text>
</comment>
<dbReference type="PANTHER" id="PTHR22852:SF0">
    <property type="entry name" value="DENTICLELESS PROTEIN HOMOLOG"/>
    <property type="match status" value="1"/>
</dbReference>
<dbReference type="InterPro" id="IPR051865">
    <property type="entry name" value="WD-repeat_CDT2_adapter"/>
</dbReference>
<keyword evidence="2" id="KW-0833">Ubl conjugation pathway</keyword>
<feature type="non-terminal residue" evidence="6">
    <location>
        <position position="1"/>
    </location>
</feature>
<keyword evidence="4" id="KW-0853">WD repeat</keyword>
<evidence type="ECO:0000256" key="3">
    <source>
        <dbReference type="ARBA" id="ARBA00038344"/>
    </source>
</evidence>
<feature type="region of interest" description="Disordered" evidence="5">
    <location>
        <begin position="531"/>
        <end position="565"/>
    </location>
</feature>
<dbReference type="GO" id="GO:0030674">
    <property type="term" value="F:protein-macromolecule adaptor activity"/>
    <property type="evidence" value="ECO:0007669"/>
    <property type="project" value="TreeGrafter"/>
</dbReference>
<dbReference type="PANTHER" id="PTHR22852">
    <property type="entry name" value="LETHAL 2 DENTICLELESS PROTEIN RETINOIC ACID-REGULATED NUCLEAR MATRIX-ASSOCIATED PROTEIN"/>
    <property type="match status" value="1"/>
</dbReference>
<dbReference type="GO" id="GO:0005634">
    <property type="term" value="C:nucleus"/>
    <property type="evidence" value="ECO:0007669"/>
    <property type="project" value="TreeGrafter"/>
</dbReference>
<keyword evidence="7" id="KW-1185">Reference proteome</keyword>
<feature type="compositionally biased region" description="Polar residues" evidence="5">
    <location>
        <begin position="536"/>
        <end position="551"/>
    </location>
</feature>
<reference evidence="6 7" key="1">
    <citation type="submission" date="2021-06" db="EMBL/GenBank/DDBJ databases">
        <title>Caerostris extrusa draft genome.</title>
        <authorList>
            <person name="Kono N."/>
            <person name="Arakawa K."/>
        </authorList>
    </citation>
    <scope>NUCLEOTIDE SEQUENCE [LARGE SCALE GENOMIC DNA]</scope>
</reference>
<dbReference type="SUPFAM" id="SSF50978">
    <property type="entry name" value="WD40 repeat-like"/>
    <property type="match status" value="1"/>
</dbReference>
<proteinExistence type="inferred from homology"/>
<evidence type="ECO:0000313" key="6">
    <source>
        <dbReference type="EMBL" id="GIY34912.1"/>
    </source>
</evidence>
<protein>
    <submittedName>
        <fullName evidence="6">Denticleless protein homolog</fullName>
    </submittedName>
</protein>
<dbReference type="EMBL" id="BPLR01009831">
    <property type="protein sequence ID" value="GIY34912.1"/>
    <property type="molecule type" value="Genomic_DNA"/>
</dbReference>
<feature type="repeat" description="WD" evidence="4">
    <location>
        <begin position="99"/>
        <end position="132"/>
    </location>
</feature>
<evidence type="ECO:0000256" key="5">
    <source>
        <dbReference type="SAM" id="MobiDB-lite"/>
    </source>
</evidence>
<organism evidence="6 7">
    <name type="scientific">Caerostris extrusa</name>
    <name type="common">Bark spider</name>
    <name type="synonym">Caerostris bankana</name>
    <dbReference type="NCBI Taxonomy" id="172846"/>
    <lineage>
        <taxon>Eukaryota</taxon>
        <taxon>Metazoa</taxon>
        <taxon>Ecdysozoa</taxon>
        <taxon>Arthropoda</taxon>
        <taxon>Chelicerata</taxon>
        <taxon>Arachnida</taxon>
        <taxon>Araneae</taxon>
        <taxon>Araneomorphae</taxon>
        <taxon>Entelegynae</taxon>
        <taxon>Araneoidea</taxon>
        <taxon>Araneidae</taxon>
        <taxon>Caerostris</taxon>
    </lineage>
</organism>
<sequence>CWAKDAHFSIGENGIYTPPLSCKFRRDYALDLLAVAREDGNIELLNTEFGNGAQICFNAHNNAIFDICWMPDNFSLITASGDFSCRLFDVETCKMVSAYQGHLATVKSVDICSHQSAIFASGSRDGNICIWDKRVNYGSYRQKPSILIHSAHSHNHIKSNSKKHSSSNCVNSVSAVAFQDEYKLASVGVADGLVKSWDLRKTYVCNPNRLPTPRYQMKCGESNSKTHGYTSLTFDSRYQKLYACSTSNEICQFDFHSHNDKVITYLGFKCNSYYVKLALSWDDQYLLCGSSDYKAYIWKTAKPGSPILELSGHSAEVTTVAWSPHNPTKTTCGDDNRTLVWNLKNEDEKVDINVNEVVGSTKVFSIDNDSFKSTTSNELSESFMTSKSTSVSSPTTVIRKSSKSLPHSIKNEAKVRTQSITSFFSPVSQTLSQSRTDEKIVHQKLLQYIVPVQNHHHIFHSDIDFNSCTQSQLQNIGEKVNTDDYSPEICINEPHSPEIHGKSDPSVCATPVSSTLQRSPCKLRNNHVPTEMLLSPSKSSPHGKENNSIAKLSSDKSKPNGQLKRKVSELTGANICKNHPHGCGKTKGCSSCGKVIVTSPSTLV</sequence>
<dbReference type="InterPro" id="IPR001680">
    <property type="entry name" value="WD40_rpt"/>
</dbReference>
<dbReference type="SMART" id="SM00320">
    <property type="entry name" value="WD40"/>
    <property type="match status" value="6"/>
</dbReference>
<evidence type="ECO:0000256" key="4">
    <source>
        <dbReference type="PROSITE-ProRule" id="PRU00221"/>
    </source>
</evidence>
<feature type="repeat" description="WD" evidence="4">
    <location>
        <begin position="57"/>
        <end position="98"/>
    </location>
</feature>
<dbReference type="InterPro" id="IPR015943">
    <property type="entry name" value="WD40/YVTN_repeat-like_dom_sf"/>
</dbReference>
<gene>
    <name evidence="6" type="primary">Dtl</name>
    <name evidence="6" type="ORF">CEXT_570291</name>
</gene>
<comment type="similarity">
    <text evidence="3">Belongs to the WD repeat cdt2 family.</text>
</comment>
<evidence type="ECO:0000313" key="7">
    <source>
        <dbReference type="Proteomes" id="UP001054945"/>
    </source>
</evidence>
<evidence type="ECO:0000256" key="1">
    <source>
        <dbReference type="ARBA" id="ARBA00004906"/>
    </source>
</evidence>
<name>A0AAV4SN57_CAEEX</name>
<comment type="pathway">
    <text evidence="1">Protein modification; protein ubiquitination.</text>
</comment>
<dbReference type="GO" id="GO:0043161">
    <property type="term" value="P:proteasome-mediated ubiquitin-dependent protein catabolic process"/>
    <property type="evidence" value="ECO:0007669"/>
    <property type="project" value="TreeGrafter"/>
</dbReference>
<evidence type="ECO:0000256" key="2">
    <source>
        <dbReference type="ARBA" id="ARBA00022786"/>
    </source>
</evidence>
<dbReference type="Gene3D" id="2.130.10.10">
    <property type="entry name" value="YVTN repeat-like/Quinoprotein amine dehydrogenase"/>
    <property type="match status" value="2"/>
</dbReference>
<accession>A0AAV4SN57</accession>
<dbReference type="InterPro" id="IPR036322">
    <property type="entry name" value="WD40_repeat_dom_sf"/>
</dbReference>
<dbReference type="Pfam" id="PF00400">
    <property type="entry name" value="WD40"/>
    <property type="match status" value="3"/>
</dbReference>
<dbReference type="PROSITE" id="PS50082">
    <property type="entry name" value="WD_REPEATS_2"/>
    <property type="match status" value="3"/>
</dbReference>
<dbReference type="PROSITE" id="PS50294">
    <property type="entry name" value="WD_REPEATS_REGION"/>
    <property type="match status" value="2"/>
</dbReference>
<dbReference type="Proteomes" id="UP001054945">
    <property type="component" value="Unassembled WGS sequence"/>
</dbReference>
<dbReference type="AlphaFoldDB" id="A0AAV4SN57"/>